<feature type="compositionally biased region" description="Polar residues" evidence="16">
    <location>
        <begin position="614"/>
        <end position="637"/>
    </location>
</feature>
<evidence type="ECO:0000259" key="17">
    <source>
        <dbReference type="Pfam" id="PF02845"/>
    </source>
</evidence>
<feature type="compositionally biased region" description="Gly residues" evidence="16">
    <location>
        <begin position="748"/>
        <end position="759"/>
    </location>
</feature>
<keyword evidence="19" id="KW-1185">Reference proteome</keyword>
<keyword evidence="6" id="KW-0158">Chromosome</keyword>
<dbReference type="Pfam" id="PF02845">
    <property type="entry name" value="CUE"/>
    <property type="match status" value="1"/>
</dbReference>
<feature type="compositionally biased region" description="Low complexity" evidence="16">
    <location>
        <begin position="883"/>
        <end position="894"/>
    </location>
</feature>
<evidence type="ECO:0000256" key="10">
    <source>
        <dbReference type="ARBA" id="ARBA00022786"/>
    </source>
</evidence>
<feature type="region of interest" description="Disordered" evidence="16">
    <location>
        <begin position="415"/>
        <end position="491"/>
    </location>
</feature>
<feature type="compositionally biased region" description="Pro residues" evidence="16">
    <location>
        <begin position="564"/>
        <end position="578"/>
    </location>
</feature>
<evidence type="ECO:0000256" key="15">
    <source>
        <dbReference type="ARBA" id="ARBA00023242"/>
    </source>
</evidence>
<dbReference type="GO" id="GO:0006281">
    <property type="term" value="P:DNA repair"/>
    <property type="evidence" value="ECO:0007669"/>
    <property type="project" value="UniProtKB-KW"/>
</dbReference>
<feature type="compositionally biased region" description="Polar residues" evidence="16">
    <location>
        <begin position="728"/>
        <end position="746"/>
    </location>
</feature>
<dbReference type="STRING" id="1353952.A0A165HPU6"/>
<protein>
    <recommendedName>
        <fullName evidence="5">RNA polymerase II degradation factor 1</fullName>
    </recommendedName>
</protein>
<feature type="compositionally biased region" description="Low complexity" evidence="16">
    <location>
        <begin position="638"/>
        <end position="673"/>
    </location>
</feature>
<sequence>MSQTTATPRPPRPHRGSWKGGPNSHPRANNATNTYAPPAVDEPEELRALKGKHGDALKLVREIYPDWTDEDVLYLLEEVQGDVSVAVSRISEGHAERWSSQTGKKKKEKHVNVAATAPNGKAIPEGAPNGPTFAGGRGMRGGRGGGRGGFTGVARGGRGGFAGGRGGGRKRDADVPSAAAPATVDVPVADTNGWGEPTQDAPAAEDAAGWGADATTTQEADWDPVSGKQKNNIAAWAKGGDKTGWEDTKAEAAAKKAEAGGKGAVTAAPTTAAEAGSAPGIQTPVANGNATPAPIAQKSSKVPSAPKLSWAQIAKPQPKPIPPPPAVAPVAPPPLPTPPISDETPLPPIPISKNPALDEPEEPTTIQTEPAWALAEPATTVGEIGTDAGEEDNLGGETWEQVDKVAEPEPVTTVADLNDAQEAPAPAVSQPAVEQPKAKLPISPGASGAAPAPPGLTALKAKPNLQPRSSSARFKIGDDTSALPSTARWASPGLNMMFGSLKVGEDGEEVFAPAEQAPAPVVSAAPQAAPAPGPENLSGFPPSQSQPLPPKPDLSHAAYHAQPVAPPQPVGLPTPAAPQPTTSAAAGLSNVQHLFNASLSHPPPASAPLSGSLQTQQSQAQHLPSIPSQAPHMQQQHTPSYQVPPQQQQQPTQQPSYLSGLQQQQSLGGLPSHLDSHSPLPPAQSQQQHTPLGQQQATSSLGQGYYRQEQQPYYHAPTPPQTAPSQQDHLPSSYSGFGGQTSQNNLPGFGGSSGIGNDYGYGANERNFYDSYNQTNFRNIGHDDHKLSAPPTQPSLQSQPQIQNQQQSGPQIHAAPAAPSQQPAGQNQPGQNQQQQQFPGMPAPAPYAYYPSPYYMQNQYYGQPMPPGYGQPFVPQYPKYGGPPAQAPASKPAPTQNATTPYAGSYHPGQTGALSGYDDATPAAYGGASNSLDFKYTQGLQNFLGVPGSNSSLLGGAAGAGSQQRGGSNIGSGAGALQDRYTASAQSVDKAVPTPSQGSQLGQAGRPGVGQTQSAQSAQQPQQGANQQQGGGYYNNRYGNTPQNQGQGAYPAQGDNQFYQHYGQRQYWQQ</sequence>
<evidence type="ECO:0000256" key="5">
    <source>
        <dbReference type="ARBA" id="ARBA00020536"/>
    </source>
</evidence>
<evidence type="ECO:0000256" key="14">
    <source>
        <dbReference type="ARBA" id="ARBA00023204"/>
    </source>
</evidence>
<evidence type="ECO:0000256" key="12">
    <source>
        <dbReference type="ARBA" id="ARBA00022895"/>
    </source>
</evidence>
<dbReference type="EMBL" id="KV423939">
    <property type="protein sequence ID" value="KZT59579.1"/>
    <property type="molecule type" value="Genomic_DNA"/>
</dbReference>
<dbReference type="InterPro" id="IPR003892">
    <property type="entry name" value="CUE"/>
</dbReference>
<feature type="compositionally biased region" description="Low complexity" evidence="16">
    <location>
        <begin position="788"/>
        <end position="844"/>
    </location>
</feature>
<comment type="subcellular location">
    <subcellularLocation>
        <location evidence="3">Chromosome</location>
        <location evidence="3">Telomere</location>
    </subcellularLocation>
    <subcellularLocation>
        <location evidence="2">Cytoplasm</location>
    </subcellularLocation>
    <subcellularLocation>
        <location evidence="1">Nucleus</location>
    </subcellularLocation>
</comment>
<dbReference type="CDD" id="cd14368">
    <property type="entry name" value="CUE_DEF1_like"/>
    <property type="match status" value="1"/>
</dbReference>
<keyword evidence="13" id="KW-0238">DNA-binding</keyword>
<name>A0A165HPU6_9BASI</name>
<feature type="compositionally biased region" description="Low complexity" evidence="16">
    <location>
        <begin position="175"/>
        <end position="218"/>
    </location>
</feature>
<reference evidence="18 19" key="1">
    <citation type="journal article" date="2016" name="Mol. Biol. Evol.">
        <title>Comparative Genomics of Early-Diverging Mushroom-Forming Fungi Provides Insights into the Origins of Lignocellulose Decay Capabilities.</title>
        <authorList>
            <person name="Nagy L.G."/>
            <person name="Riley R."/>
            <person name="Tritt A."/>
            <person name="Adam C."/>
            <person name="Daum C."/>
            <person name="Floudas D."/>
            <person name="Sun H."/>
            <person name="Yadav J.S."/>
            <person name="Pangilinan J."/>
            <person name="Larsson K.H."/>
            <person name="Matsuura K."/>
            <person name="Barry K."/>
            <person name="Labutti K."/>
            <person name="Kuo R."/>
            <person name="Ohm R.A."/>
            <person name="Bhattacharya S.S."/>
            <person name="Shirouzu T."/>
            <person name="Yoshinaga Y."/>
            <person name="Martin F.M."/>
            <person name="Grigoriev I.V."/>
            <person name="Hibbett D.S."/>
        </authorList>
    </citation>
    <scope>NUCLEOTIDE SEQUENCE [LARGE SCALE GENOMIC DNA]</scope>
    <source>
        <strain evidence="18 19">HHB12733</strain>
    </source>
</reference>
<dbReference type="OrthoDB" id="5396806at2759"/>
<feature type="compositionally biased region" description="Basic and acidic residues" evidence="16">
    <location>
        <begin position="239"/>
        <end position="259"/>
    </location>
</feature>
<evidence type="ECO:0000256" key="7">
    <source>
        <dbReference type="ARBA" id="ARBA00022490"/>
    </source>
</evidence>
<dbReference type="AlphaFoldDB" id="A0A165HPU6"/>
<dbReference type="InterPro" id="IPR051833">
    <property type="entry name" value="TC-DDR_regulator"/>
</dbReference>
<feature type="compositionally biased region" description="Polar residues" evidence="16">
    <location>
        <begin position="683"/>
        <end position="702"/>
    </location>
</feature>
<feature type="compositionally biased region" description="Gly residues" evidence="16">
    <location>
        <begin position="133"/>
        <end position="166"/>
    </location>
</feature>
<feature type="compositionally biased region" description="Low complexity" evidence="16">
    <location>
        <begin position="440"/>
        <end position="463"/>
    </location>
</feature>
<feature type="compositionally biased region" description="Pro residues" evidence="16">
    <location>
        <begin position="317"/>
        <end position="350"/>
    </location>
</feature>
<evidence type="ECO:0000256" key="16">
    <source>
        <dbReference type="SAM" id="MobiDB-lite"/>
    </source>
</evidence>
<evidence type="ECO:0000256" key="4">
    <source>
        <dbReference type="ARBA" id="ARBA00005491"/>
    </source>
</evidence>
<comment type="similarity">
    <text evidence="4">Belongs to the DEF1 family.</text>
</comment>
<keyword evidence="14" id="KW-0234">DNA repair</keyword>
<dbReference type="InParanoid" id="A0A165HPU6"/>
<keyword evidence="10" id="KW-0833">Ubl conjugation pathway</keyword>
<keyword evidence="12" id="KW-0779">Telomere</keyword>
<feature type="region of interest" description="Disordered" evidence="16">
    <location>
        <begin position="945"/>
        <end position="1070"/>
    </location>
</feature>
<dbReference type="GO" id="GO:0005634">
    <property type="term" value="C:nucleus"/>
    <property type="evidence" value="ECO:0007669"/>
    <property type="project" value="UniProtKB-SubCell"/>
</dbReference>
<evidence type="ECO:0000256" key="2">
    <source>
        <dbReference type="ARBA" id="ARBA00004496"/>
    </source>
</evidence>
<feature type="compositionally biased region" description="Low complexity" evidence="16">
    <location>
        <begin position="28"/>
        <end position="39"/>
    </location>
</feature>
<dbReference type="Proteomes" id="UP000076842">
    <property type="component" value="Unassembled WGS sequence"/>
</dbReference>
<feature type="compositionally biased region" description="Low complexity" evidence="16">
    <location>
        <begin position="264"/>
        <end position="280"/>
    </location>
</feature>
<evidence type="ECO:0000256" key="1">
    <source>
        <dbReference type="ARBA" id="ARBA00004123"/>
    </source>
</evidence>
<dbReference type="GO" id="GO:0043130">
    <property type="term" value="F:ubiquitin binding"/>
    <property type="evidence" value="ECO:0007669"/>
    <property type="project" value="InterPro"/>
</dbReference>
<evidence type="ECO:0000313" key="18">
    <source>
        <dbReference type="EMBL" id="KZT59579.1"/>
    </source>
</evidence>
<feature type="compositionally biased region" description="Low complexity" evidence="16">
    <location>
        <begin position="948"/>
        <end position="967"/>
    </location>
</feature>
<keyword evidence="8" id="KW-0597">Phosphoprotein</keyword>
<accession>A0A165HPU6</accession>
<dbReference type="GO" id="GO:0000781">
    <property type="term" value="C:chromosome, telomeric region"/>
    <property type="evidence" value="ECO:0007669"/>
    <property type="project" value="UniProtKB-SubCell"/>
</dbReference>
<dbReference type="FunCoup" id="A0A165HPU6">
    <property type="interactions" value="136"/>
</dbReference>
<dbReference type="InterPro" id="IPR041803">
    <property type="entry name" value="DEF1_CUE"/>
</dbReference>
<feature type="compositionally biased region" description="Low complexity" evidence="16">
    <location>
        <begin position="512"/>
        <end position="530"/>
    </location>
</feature>
<evidence type="ECO:0000256" key="9">
    <source>
        <dbReference type="ARBA" id="ARBA00022763"/>
    </source>
</evidence>
<dbReference type="GO" id="GO:0005737">
    <property type="term" value="C:cytoplasm"/>
    <property type="evidence" value="ECO:0007669"/>
    <property type="project" value="UniProtKB-SubCell"/>
</dbReference>
<keyword evidence="11" id="KW-0832">Ubl conjugation</keyword>
<keyword evidence="15" id="KW-0539">Nucleus</keyword>
<evidence type="ECO:0000256" key="13">
    <source>
        <dbReference type="ARBA" id="ARBA00023125"/>
    </source>
</evidence>
<feature type="region of interest" description="Disordered" evidence="16">
    <location>
        <begin position="510"/>
        <end position="844"/>
    </location>
</feature>
<feature type="compositionally biased region" description="Low complexity" evidence="16">
    <location>
        <begin position="1010"/>
        <end position="1042"/>
    </location>
</feature>
<feature type="domain" description="CUE" evidence="17">
    <location>
        <begin position="55"/>
        <end position="93"/>
    </location>
</feature>
<evidence type="ECO:0000256" key="6">
    <source>
        <dbReference type="ARBA" id="ARBA00022454"/>
    </source>
</evidence>
<proteinExistence type="inferred from homology"/>
<evidence type="ECO:0000256" key="3">
    <source>
        <dbReference type="ARBA" id="ARBA00004574"/>
    </source>
</evidence>
<keyword evidence="9" id="KW-0227">DNA damage</keyword>
<feature type="region of interest" description="Disordered" evidence="16">
    <location>
        <begin position="1"/>
        <end position="40"/>
    </location>
</feature>
<feature type="region of interest" description="Disordered" evidence="16">
    <location>
        <begin position="93"/>
        <end position="376"/>
    </location>
</feature>
<dbReference type="GO" id="GO:0003677">
    <property type="term" value="F:DNA binding"/>
    <property type="evidence" value="ECO:0007669"/>
    <property type="project" value="UniProtKB-KW"/>
</dbReference>
<gene>
    <name evidence="18" type="ORF">CALCODRAFT_493524</name>
</gene>
<organism evidence="18 19">
    <name type="scientific">Calocera cornea HHB12733</name>
    <dbReference type="NCBI Taxonomy" id="1353952"/>
    <lineage>
        <taxon>Eukaryota</taxon>
        <taxon>Fungi</taxon>
        <taxon>Dikarya</taxon>
        <taxon>Basidiomycota</taxon>
        <taxon>Agaricomycotina</taxon>
        <taxon>Dacrymycetes</taxon>
        <taxon>Dacrymycetales</taxon>
        <taxon>Dacrymycetaceae</taxon>
        <taxon>Calocera</taxon>
    </lineage>
</organism>
<evidence type="ECO:0000256" key="11">
    <source>
        <dbReference type="ARBA" id="ARBA00022843"/>
    </source>
</evidence>
<dbReference type="PANTHER" id="PTHR16308:SF13">
    <property type="entry name" value="PROTEIN LINGERER"/>
    <property type="match status" value="1"/>
</dbReference>
<evidence type="ECO:0000313" key="19">
    <source>
        <dbReference type="Proteomes" id="UP000076842"/>
    </source>
</evidence>
<dbReference type="PANTHER" id="PTHR16308">
    <property type="entry name" value="UBIQUITIN ASSOCIATED PROTEIN 2-LIKE/LINGERER"/>
    <property type="match status" value="1"/>
</dbReference>
<evidence type="ECO:0000256" key="8">
    <source>
        <dbReference type="ARBA" id="ARBA00022553"/>
    </source>
</evidence>
<keyword evidence="7" id="KW-0963">Cytoplasm</keyword>
<feature type="region of interest" description="Disordered" evidence="16">
    <location>
        <begin position="860"/>
        <end position="931"/>
    </location>
</feature>